<dbReference type="PANTHER" id="PTHR33295:SF19">
    <property type="entry name" value="ARCHAEAL ATPASE"/>
    <property type="match status" value="1"/>
</dbReference>
<dbReference type="RefSeq" id="WP_139681004.1">
    <property type="nucleotide sequence ID" value="NZ_CP040846.1"/>
</dbReference>
<evidence type="ECO:0000313" key="4">
    <source>
        <dbReference type="Proteomes" id="UP000306007"/>
    </source>
</evidence>
<dbReference type="InterPro" id="IPR041682">
    <property type="entry name" value="AAA_14"/>
</dbReference>
<organism evidence="3 4">
    <name type="scientific">Thermococcus indicus</name>
    <dbReference type="NCBI Taxonomy" id="2586643"/>
    <lineage>
        <taxon>Archaea</taxon>
        <taxon>Methanobacteriati</taxon>
        <taxon>Methanobacteriota</taxon>
        <taxon>Thermococci</taxon>
        <taxon>Thermococcales</taxon>
        <taxon>Thermococcaceae</taxon>
        <taxon>Thermococcus</taxon>
    </lineage>
</organism>
<dbReference type="EMBL" id="CP040846">
    <property type="protein sequence ID" value="QDA31668.1"/>
    <property type="molecule type" value="Genomic_DNA"/>
</dbReference>
<proteinExistence type="predicted"/>
<dbReference type="Pfam" id="PF13635">
    <property type="entry name" value="DUF4143"/>
    <property type="match status" value="1"/>
</dbReference>
<gene>
    <name evidence="3" type="ORF">FH039_08750</name>
</gene>
<dbReference type="GO" id="GO:0005524">
    <property type="term" value="F:ATP binding"/>
    <property type="evidence" value="ECO:0007669"/>
    <property type="project" value="UniProtKB-KW"/>
</dbReference>
<feature type="domain" description="AAA" evidence="1">
    <location>
        <begin position="43"/>
        <end position="162"/>
    </location>
</feature>
<evidence type="ECO:0000313" key="3">
    <source>
        <dbReference type="EMBL" id="QDA31668.1"/>
    </source>
</evidence>
<sequence>MRVEEIKRVLVSQREEMEEFVRRERIVSREPENDVVSLISSGGILAILGVRRSGKSVLSWRASGEKKLYVNFFDERLSNFKASDFERLLNAARQLWGEPEFIVLDEVQEITGWERFVSRLGLNYKVIVTGSSSRLLSGELGTYLTGRHIDLTLFPFSFREFLLFRGFNLDLGWTYSDRMVSRVISLLEEYLEAGGFPESVRFGKVYLSLIYRDIVERDIMLRHSVRHRSALRELARYLMSNYSNEFTYSRLGSLVGIRDVHTVRDYVSYLEEAYLLFQVRRFSFKPKAQLNSPRKVYPVDVGLARTLSMKAHPERGRIIELAVYLELMRRMSYSFTSGEIFYWRDERGEVDFILKRNGELLPIQVTYQLDGNTDREVGNIIRVAKSLGMRRGLVVTWEDEEEITREGVKIDVVPLWKFLTVFNPF</sequence>
<dbReference type="KEGG" id="tic:FH039_08750"/>
<dbReference type="Proteomes" id="UP000306007">
    <property type="component" value="Chromosome"/>
</dbReference>
<keyword evidence="3" id="KW-0067">ATP-binding</keyword>
<dbReference type="Pfam" id="PF13173">
    <property type="entry name" value="AAA_14"/>
    <property type="match status" value="1"/>
</dbReference>
<dbReference type="GeneID" id="40475268"/>
<accession>A0A4Y5SLA9</accession>
<keyword evidence="4" id="KW-1185">Reference proteome</keyword>
<dbReference type="SUPFAM" id="SSF52540">
    <property type="entry name" value="P-loop containing nucleoside triphosphate hydrolases"/>
    <property type="match status" value="1"/>
</dbReference>
<dbReference type="InterPro" id="IPR027417">
    <property type="entry name" value="P-loop_NTPase"/>
</dbReference>
<dbReference type="OrthoDB" id="371918at2157"/>
<evidence type="ECO:0000259" key="1">
    <source>
        <dbReference type="Pfam" id="PF13173"/>
    </source>
</evidence>
<keyword evidence="3" id="KW-0547">Nucleotide-binding</keyword>
<protein>
    <submittedName>
        <fullName evidence="3">ATP-binding protein</fullName>
    </submittedName>
</protein>
<dbReference type="PANTHER" id="PTHR33295">
    <property type="entry name" value="ATPASE"/>
    <property type="match status" value="1"/>
</dbReference>
<dbReference type="InterPro" id="IPR025420">
    <property type="entry name" value="DUF4143"/>
</dbReference>
<dbReference type="AlphaFoldDB" id="A0A4Y5SLA9"/>
<name>A0A4Y5SLA9_9EURY</name>
<reference evidence="3 4" key="1">
    <citation type="submission" date="2019-06" db="EMBL/GenBank/DDBJ databases">
        <title>Thermococcus indicus sp. nov., a Fe(III)-reducing hyperthermophilic archaeon isolated from the Onnuri vent field of the Central Indian Ocean ridge.</title>
        <authorList>
            <person name="Lim J.K."/>
            <person name="Kim Y.J."/>
            <person name="Kwon K.K."/>
        </authorList>
    </citation>
    <scope>NUCLEOTIDE SEQUENCE [LARGE SCALE GENOMIC DNA]</scope>
    <source>
        <strain evidence="3 4">IOH1</strain>
    </source>
</reference>
<evidence type="ECO:0000259" key="2">
    <source>
        <dbReference type="Pfam" id="PF13635"/>
    </source>
</evidence>
<feature type="domain" description="DUF4143" evidence="2">
    <location>
        <begin position="216"/>
        <end position="367"/>
    </location>
</feature>